<organism evidence="2 3">
    <name type="scientific">Methanocorpusculum petauri</name>
    <dbReference type="NCBI Taxonomy" id="3002863"/>
    <lineage>
        <taxon>Archaea</taxon>
        <taxon>Methanobacteriati</taxon>
        <taxon>Methanobacteriota</taxon>
        <taxon>Stenosarchaea group</taxon>
        <taxon>Methanomicrobia</taxon>
        <taxon>Methanomicrobiales</taxon>
        <taxon>Methanocorpusculaceae</taxon>
        <taxon>Methanocorpusculum</taxon>
    </lineage>
</organism>
<keyword evidence="1" id="KW-0812">Transmembrane</keyword>
<evidence type="ECO:0000313" key="3">
    <source>
        <dbReference type="Proteomes" id="UP001141422"/>
    </source>
</evidence>
<keyword evidence="1" id="KW-1133">Transmembrane helix</keyword>
<protein>
    <submittedName>
        <fullName evidence="2">Uncharacterized protein</fullName>
    </submittedName>
</protein>
<dbReference type="Proteomes" id="UP001141422">
    <property type="component" value="Unassembled WGS sequence"/>
</dbReference>
<accession>A0ABT4II00</accession>
<keyword evidence="3" id="KW-1185">Reference proteome</keyword>
<feature type="transmembrane region" description="Helical" evidence="1">
    <location>
        <begin position="6"/>
        <end position="29"/>
    </location>
</feature>
<reference evidence="2" key="1">
    <citation type="submission" date="2022-12" db="EMBL/GenBank/DDBJ databases">
        <title>Isolation and characterisation of novel Methanocorpusculum spp. from native Australian herbivores indicates the genus is ancestrally host-associated.</title>
        <authorList>
            <person name="Volmer J.G."/>
            <person name="Soo R.M."/>
            <person name="Evans P.N."/>
            <person name="Hoedt E.C."/>
            <person name="Astorga Alsina A.L."/>
            <person name="Woodcroft B.J."/>
            <person name="Tyson G.W."/>
            <person name="Hugenholtz P."/>
            <person name="Morrison M."/>
        </authorList>
    </citation>
    <scope>NUCLEOTIDE SEQUENCE</scope>
    <source>
        <strain evidence="2">MG</strain>
    </source>
</reference>
<sequence length="130" mass="13345">MNKTEIIAVTLAVLVVFCGLGAGIGGLIVEEANGNYAQGLAEKTGTELTKLTANDGSGVVVFRTADGIYINALSMINAYKGITDKVIVYNVNGDQITGEQSAPITFNHAAGLLSSPAGSLLFNLAKAGQK</sequence>
<keyword evidence="1" id="KW-0472">Membrane</keyword>
<dbReference type="EMBL" id="JAPTGB010000022">
    <property type="protein sequence ID" value="MCZ0861380.1"/>
    <property type="molecule type" value="Genomic_DNA"/>
</dbReference>
<name>A0ABT4II00_9EURY</name>
<evidence type="ECO:0000256" key="1">
    <source>
        <dbReference type="SAM" id="Phobius"/>
    </source>
</evidence>
<proteinExistence type="predicted"/>
<comment type="caution">
    <text evidence="2">The sequence shown here is derived from an EMBL/GenBank/DDBJ whole genome shotgun (WGS) entry which is preliminary data.</text>
</comment>
<gene>
    <name evidence="2" type="ORF">O0S10_09130</name>
</gene>
<dbReference type="RefSeq" id="WP_268925567.1">
    <property type="nucleotide sequence ID" value="NZ_JAPTGB010000022.1"/>
</dbReference>
<evidence type="ECO:0000313" key="2">
    <source>
        <dbReference type="EMBL" id="MCZ0861380.1"/>
    </source>
</evidence>